<dbReference type="EMBL" id="NMUH01000314">
    <property type="protein sequence ID" value="MQL76724.1"/>
    <property type="molecule type" value="Genomic_DNA"/>
</dbReference>
<dbReference type="AlphaFoldDB" id="A0A843U4V7"/>
<sequence length="73" mass="7693">MTFESLCLVTCSALVVGGTDTNRRIGPQLVLFPVPHFRELRPESLKVTGMGLRGVTCSGAAAGPFVGGCEVER</sequence>
<reference evidence="2" key="1">
    <citation type="submission" date="2017-07" db="EMBL/GenBank/DDBJ databases">
        <title>Taro Niue Genome Assembly and Annotation.</title>
        <authorList>
            <person name="Atibalentja N."/>
            <person name="Keating K."/>
            <person name="Fields C.J."/>
        </authorList>
    </citation>
    <scope>NUCLEOTIDE SEQUENCE</scope>
    <source>
        <strain evidence="2">Niue_2</strain>
        <tissue evidence="2">Leaf</tissue>
    </source>
</reference>
<feature type="signal peptide" evidence="1">
    <location>
        <begin position="1"/>
        <end position="17"/>
    </location>
</feature>
<evidence type="ECO:0000313" key="2">
    <source>
        <dbReference type="EMBL" id="MQL76724.1"/>
    </source>
</evidence>
<keyword evidence="3" id="KW-1185">Reference proteome</keyword>
<proteinExistence type="predicted"/>
<keyword evidence="1" id="KW-0732">Signal</keyword>
<gene>
    <name evidence="2" type="ORF">Taro_009114</name>
</gene>
<evidence type="ECO:0008006" key="4">
    <source>
        <dbReference type="Google" id="ProtNLM"/>
    </source>
</evidence>
<name>A0A843U4V7_COLES</name>
<evidence type="ECO:0000256" key="1">
    <source>
        <dbReference type="SAM" id="SignalP"/>
    </source>
</evidence>
<organism evidence="2 3">
    <name type="scientific">Colocasia esculenta</name>
    <name type="common">Wild taro</name>
    <name type="synonym">Arum esculentum</name>
    <dbReference type="NCBI Taxonomy" id="4460"/>
    <lineage>
        <taxon>Eukaryota</taxon>
        <taxon>Viridiplantae</taxon>
        <taxon>Streptophyta</taxon>
        <taxon>Embryophyta</taxon>
        <taxon>Tracheophyta</taxon>
        <taxon>Spermatophyta</taxon>
        <taxon>Magnoliopsida</taxon>
        <taxon>Liliopsida</taxon>
        <taxon>Araceae</taxon>
        <taxon>Aroideae</taxon>
        <taxon>Colocasieae</taxon>
        <taxon>Colocasia</taxon>
    </lineage>
</organism>
<accession>A0A843U4V7</accession>
<feature type="chain" id="PRO_5032675347" description="Secreted protein" evidence="1">
    <location>
        <begin position="18"/>
        <end position="73"/>
    </location>
</feature>
<dbReference type="Proteomes" id="UP000652761">
    <property type="component" value="Unassembled WGS sequence"/>
</dbReference>
<evidence type="ECO:0000313" key="3">
    <source>
        <dbReference type="Proteomes" id="UP000652761"/>
    </source>
</evidence>
<protein>
    <recommendedName>
        <fullName evidence="4">Secreted protein</fullName>
    </recommendedName>
</protein>
<comment type="caution">
    <text evidence="2">The sequence shown here is derived from an EMBL/GenBank/DDBJ whole genome shotgun (WGS) entry which is preliminary data.</text>
</comment>